<sequence>MGRTIKLHTGSSKTVGDDHKVMTVDEWRAEAIRRFGDDYMDWKFICPMCGHVASIRDFKEAGAESPNCAYQECIGRYTGKGSPKEGDSSGCNWAAYGFFGIPNGKGIIVMDEDGMGTECFDFAEI</sequence>
<protein>
    <recommendedName>
        <fullName evidence="3">Phage protein</fullName>
    </recommendedName>
</protein>
<evidence type="ECO:0000313" key="2">
    <source>
        <dbReference type="Proteomes" id="UP001299608"/>
    </source>
</evidence>
<dbReference type="AlphaFoldDB" id="A0AAW5BR98"/>
<dbReference type="EMBL" id="JAKNGE010000011">
    <property type="protein sequence ID" value="MCG4745848.1"/>
    <property type="molecule type" value="Genomic_DNA"/>
</dbReference>
<comment type="caution">
    <text evidence="1">The sequence shown here is derived from an EMBL/GenBank/DDBJ whole genome shotgun (WGS) entry which is preliminary data.</text>
</comment>
<organism evidence="1 2">
    <name type="scientific">Enterocloster aldenensis</name>
    <dbReference type="NCBI Taxonomy" id="358742"/>
    <lineage>
        <taxon>Bacteria</taxon>
        <taxon>Bacillati</taxon>
        <taxon>Bacillota</taxon>
        <taxon>Clostridia</taxon>
        <taxon>Lachnospirales</taxon>
        <taxon>Lachnospiraceae</taxon>
        <taxon>Enterocloster</taxon>
    </lineage>
</organism>
<accession>A0AAW5BR98</accession>
<evidence type="ECO:0000313" key="1">
    <source>
        <dbReference type="EMBL" id="MCG4745848.1"/>
    </source>
</evidence>
<dbReference type="Proteomes" id="UP001299608">
    <property type="component" value="Unassembled WGS sequence"/>
</dbReference>
<dbReference type="NCBIfam" id="NF041591">
    <property type="entry name" value="CxxC_VVA0879"/>
    <property type="match status" value="1"/>
</dbReference>
<dbReference type="InterPro" id="IPR048166">
    <property type="entry name" value="VVA0879-like"/>
</dbReference>
<reference evidence="1" key="1">
    <citation type="submission" date="2022-01" db="EMBL/GenBank/DDBJ databases">
        <title>Collection of gut derived symbiotic bacterial strains cultured from healthy donors.</title>
        <authorList>
            <person name="Lin H."/>
            <person name="Kohout C."/>
            <person name="Waligurski E."/>
            <person name="Pamer E.G."/>
        </authorList>
    </citation>
    <scope>NUCLEOTIDE SEQUENCE</scope>
    <source>
        <strain evidence="1">DFI.6.55</strain>
    </source>
</reference>
<gene>
    <name evidence="1" type="ORF">L0N08_10535</name>
</gene>
<name>A0AAW5BR98_9FIRM</name>
<dbReference type="RefSeq" id="WP_238053543.1">
    <property type="nucleotide sequence ID" value="NZ_JAKNGE010000011.1"/>
</dbReference>
<proteinExistence type="predicted"/>
<evidence type="ECO:0008006" key="3">
    <source>
        <dbReference type="Google" id="ProtNLM"/>
    </source>
</evidence>